<feature type="binding site" evidence="2">
    <location>
        <position position="192"/>
    </location>
    <ligand>
        <name>Mg(2+)</name>
        <dbReference type="ChEBI" id="CHEBI:18420"/>
        <label>5</label>
    </ligand>
</feature>
<feature type="binding site" evidence="2">
    <location>
        <position position="29"/>
    </location>
    <ligand>
        <name>Mg(2+)</name>
        <dbReference type="ChEBI" id="CHEBI:18420"/>
        <label>4</label>
    </ligand>
</feature>
<evidence type="ECO:0000313" key="4">
    <source>
        <dbReference type="EMBL" id="QOQ87328.1"/>
    </source>
</evidence>
<dbReference type="SUPFAM" id="SSF56042">
    <property type="entry name" value="PurM C-terminal domain-like"/>
    <property type="match status" value="1"/>
</dbReference>
<comment type="miscellaneous">
    <text evidence="2">Reaction mechanism of ThiL seems to utilize a direct, inline transfer of the gamma-phosphate of ATP to TMP rather than a phosphorylated enzyme intermediate.</text>
</comment>
<feature type="binding site" evidence="2">
    <location>
        <position position="131"/>
    </location>
    <ligand>
        <name>ATP</name>
        <dbReference type="ChEBI" id="CHEBI:30616"/>
    </ligand>
</feature>
<dbReference type="EMBL" id="CP063078">
    <property type="protein sequence ID" value="QOQ87328.1"/>
    <property type="molecule type" value="Genomic_DNA"/>
</dbReference>
<feature type="binding site" evidence="2">
    <location>
        <position position="191"/>
    </location>
    <ligand>
        <name>ATP</name>
        <dbReference type="ChEBI" id="CHEBI:30616"/>
    </ligand>
</feature>
<dbReference type="HAMAP" id="MF_02128">
    <property type="entry name" value="TMP_kinase"/>
    <property type="match status" value="1"/>
</dbReference>
<reference evidence="4 5" key="1">
    <citation type="submission" date="2020-10" db="EMBL/GenBank/DDBJ databases">
        <title>Campylobacter and Helicobacter PacBio genomes.</title>
        <authorList>
            <person name="Lane C."/>
        </authorList>
    </citation>
    <scope>NUCLEOTIDE SEQUENCE [LARGE SCALE GENOMIC DNA]</scope>
    <source>
        <strain evidence="4 5">2016D-0077</strain>
    </source>
</reference>
<dbReference type="PANTHER" id="PTHR30270:SF0">
    <property type="entry name" value="THIAMINE-MONOPHOSPHATE KINASE"/>
    <property type="match status" value="1"/>
</dbReference>
<dbReference type="OrthoDB" id="9802811at2"/>
<dbReference type="GO" id="GO:0005524">
    <property type="term" value="F:ATP binding"/>
    <property type="evidence" value="ECO:0007669"/>
    <property type="project" value="UniProtKB-UniRule"/>
</dbReference>
<feature type="binding site" evidence="2">
    <location>
        <position position="60"/>
    </location>
    <ligand>
        <name>Mg(2+)</name>
        <dbReference type="ChEBI" id="CHEBI:18420"/>
        <label>2</label>
    </ligand>
</feature>
<gene>
    <name evidence="2" type="primary">thiL</name>
    <name evidence="4" type="ORF">IMC76_00450</name>
</gene>
<feature type="binding site" evidence="2">
    <location>
        <position position="60"/>
    </location>
    <ligand>
        <name>Mg(2+)</name>
        <dbReference type="ChEBI" id="CHEBI:18420"/>
        <label>4</label>
    </ligand>
</feature>
<keyword evidence="2" id="KW-0547">Nucleotide-binding</keyword>
<comment type="similarity">
    <text evidence="2">Belongs to the thiamine-monophosphate kinase family.</text>
</comment>
<accession>A0A7M1LFL3</accession>
<dbReference type="GO" id="GO:0009229">
    <property type="term" value="P:thiamine diphosphate biosynthetic process"/>
    <property type="evidence" value="ECO:0007669"/>
    <property type="project" value="UniProtKB-UniRule"/>
</dbReference>
<dbReference type="InterPro" id="IPR036921">
    <property type="entry name" value="PurM-like_N_sf"/>
</dbReference>
<dbReference type="GO" id="GO:0009030">
    <property type="term" value="F:thiamine-phosphate kinase activity"/>
    <property type="evidence" value="ECO:0007669"/>
    <property type="project" value="UniProtKB-UniRule"/>
</dbReference>
<evidence type="ECO:0000313" key="5">
    <source>
        <dbReference type="Proteomes" id="UP000594749"/>
    </source>
</evidence>
<keyword evidence="1 2" id="KW-0784">Thiamine biosynthesis</keyword>
<feature type="binding site" evidence="2">
    <location>
        <position position="189"/>
    </location>
    <ligand>
        <name>Mg(2+)</name>
        <dbReference type="ChEBI" id="CHEBI:18420"/>
        <label>3</label>
    </ligand>
</feature>
<dbReference type="SUPFAM" id="SSF55326">
    <property type="entry name" value="PurM N-terminal domain-like"/>
    <property type="match status" value="1"/>
</dbReference>
<organism evidence="4 5">
    <name type="scientific">Campylobacter corcagiensis</name>
    <dbReference type="NCBI Taxonomy" id="1448857"/>
    <lineage>
        <taxon>Bacteria</taxon>
        <taxon>Pseudomonadati</taxon>
        <taxon>Campylobacterota</taxon>
        <taxon>Epsilonproteobacteria</taxon>
        <taxon>Campylobacterales</taxon>
        <taxon>Campylobacteraceae</taxon>
        <taxon>Campylobacter</taxon>
    </lineage>
</organism>
<keyword evidence="2 4" id="KW-0808">Transferase</keyword>
<sequence>MDKEKYIISQFKSKFIGDDGAVIGDLVYSKDIFIEDTHFKKGWLSLFEIGRKAIIINISDAIVMNAVPKYALLGLLIPKSMSLNDIKELKNGIKFACEKYGVEIIGGDTVSSKLLGVSVSIISYSKNPIFRNPKKGELLAFTGSLGGSLKGLRALQRGAKISKNSRFRDVKLRDKFFYKTAKFIKSAMDISDGLASDLPKFVGNKDIKFLKNLDKFEFLSGEEYEILFSFDKKDKFRVINEANKARVKLTIFGEVVNGRYKTKSRSWHF</sequence>
<feature type="binding site" evidence="2">
    <location>
        <position position="31"/>
    </location>
    <ligand>
        <name>Mg(2+)</name>
        <dbReference type="ChEBI" id="CHEBI:18420"/>
        <label>1</label>
    </ligand>
</feature>
<dbReference type="NCBIfam" id="NF004354">
    <property type="entry name" value="PRK05731.2-3"/>
    <property type="match status" value="1"/>
</dbReference>
<dbReference type="Pfam" id="PF00586">
    <property type="entry name" value="AIRS"/>
    <property type="match status" value="1"/>
</dbReference>
<keyword evidence="2" id="KW-0067">ATP-binding</keyword>
<comment type="pathway">
    <text evidence="2">Cofactor biosynthesis; thiamine diphosphate biosynthesis; thiamine diphosphate from thiamine phosphate: step 1/1.</text>
</comment>
<dbReference type="InterPro" id="IPR006283">
    <property type="entry name" value="ThiL-like"/>
</dbReference>
<feature type="binding site" evidence="2">
    <location>
        <position position="19"/>
    </location>
    <ligand>
        <name>Mg(2+)</name>
        <dbReference type="ChEBI" id="CHEBI:18420"/>
        <label>4</label>
    </ligand>
</feature>
<feature type="binding site" evidence="2">
    <location>
        <position position="19"/>
    </location>
    <ligand>
        <name>Mg(2+)</name>
        <dbReference type="ChEBI" id="CHEBI:18420"/>
        <label>3</label>
    </ligand>
</feature>
<dbReference type="AlphaFoldDB" id="A0A7M1LFL3"/>
<protein>
    <recommendedName>
        <fullName evidence="2">Thiamine-monophosphate kinase</fullName>
        <shortName evidence="2">TMP kinase</shortName>
        <shortName evidence="2">Thiamine-phosphate kinase</shortName>
        <ecNumber evidence="2">2.7.4.16</ecNumber>
    </recommendedName>
</protein>
<keyword evidence="2" id="KW-0479">Metal-binding</keyword>
<keyword evidence="5" id="KW-1185">Reference proteome</keyword>
<feature type="binding site" evidence="2">
    <location>
        <position position="60"/>
    </location>
    <ligand>
        <name>Mg(2+)</name>
        <dbReference type="ChEBI" id="CHEBI:18420"/>
        <label>3</label>
    </ligand>
</feature>
<keyword evidence="2" id="KW-0460">Magnesium</keyword>
<feature type="binding site" evidence="2">
    <location>
        <position position="38"/>
    </location>
    <ligand>
        <name>substrate</name>
    </ligand>
</feature>
<comment type="function">
    <text evidence="2">Catalyzes the ATP-dependent phosphorylation of thiamine-monophosphate (TMP) to form thiamine-pyrophosphate (TPP), the active form of vitamin B1.</text>
</comment>
<evidence type="ECO:0000256" key="1">
    <source>
        <dbReference type="ARBA" id="ARBA00022977"/>
    </source>
</evidence>
<dbReference type="EC" id="2.7.4.16" evidence="2"/>
<keyword evidence="2 4" id="KW-0418">Kinase</keyword>
<dbReference type="CDD" id="cd02194">
    <property type="entry name" value="ThiL"/>
    <property type="match status" value="1"/>
</dbReference>
<feature type="domain" description="PurM-like N-terminal" evidence="3">
    <location>
        <begin position="17"/>
        <end position="118"/>
    </location>
</feature>
<feature type="binding site" evidence="2">
    <location>
        <position position="108"/>
    </location>
    <ligand>
        <name>Mg(2+)</name>
        <dbReference type="ChEBI" id="CHEBI:18420"/>
        <label>1</label>
    </ligand>
</feature>
<dbReference type="GO" id="GO:0000287">
    <property type="term" value="F:magnesium ion binding"/>
    <property type="evidence" value="ECO:0007669"/>
    <property type="project" value="UniProtKB-UniRule"/>
</dbReference>
<dbReference type="RefSeq" id="WP_025803899.1">
    <property type="nucleotide sequence ID" value="NZ_CP053842.1"/>
</dbReference>
<dbReference type="InterPro" id="IPR036676">
    <property type="entry name" value="PurM-like_C_sf"/>
</dbReference>
<dbReference type="UniPathway" id="UPA00060">
    <property type="reaction ID" value="UER00142"/>
</dbReference>
<feature type="binding site" evidence="2">
    <location>
        <position position="31"/>
    </location>
    <ligand>
        <name>Mg(2+)</name>
        <dbReference type="ChEBI" id="CHEBI:18420"/>
        <label>2</label>
    </ligand>
</feature>
<dbReference type="InterPro" id="IPR016188">
    <property type="entry name" value="PurM-like_N"/>
</dbReference>
<dbReference type="PANTHER" id="PTHR30270">
    <property type="entry name" value="THIAMINE-MONOPHOSPHATE KINASE"/>
    <property type="match status" value="1"/>
</dbReference>
<dbReference type="Gene3D" id="3.90.650.10">
    <property type="entry name" value="PurM-like C-terminal domain"/>
    <property type="match status" value="1"/>
</dbReference>
<name>A0A7M1LFL3_9BACT</name>
<dbReference type="Proteomes" id="UP000594749">
    <property type="component" value="Chromosome"/>
</dbReference>
<comment type="caution">
    <text evidence="2">Lacks conserved residue(s) required for the propagation of feature annotation.</text>
</comment>
<feature type="binding site" evidence="2">
    <location>
        <position position="222"/>
    </location>
    <ligand>
        <name>substrate</name>
    </ligand>
</feature>
<comment type="catalytic activity">
    <reaction evidence="2">
        <text>thiamine phosphate + ATP = thiamine diphosphate + ADP</text>
        <dbReference type="Rhea" id="RHEA:15913"/>
        <dbReference type="ChEBI" id="CHEBI:30616"/>
        <dbReference type="ChEBI" id="CHEBI:37575"/>
        <dbReference type="ChEBI" id="CHEBI:58937"/>
        <dbReference type="ChEBI" id="CHEBI:456216"/>
        <dbReference type="EC" id="2.7.4.16"/>
    </reaction>
</comment>
<evidence type="ECO:0000259" key="3">
    <source>
        <dbReference type="Pfam" id="PF00586"/>
    </source>
</evidence>
<proteinExistence type="inferred from homology"/>
<evidence type="ECO:0000256" key="2">
    <source>
        <dbReference type="HAMAP-Rule" id="MF_02128"/>
    </source>
</evidence>
<feature type="binding site" evidence="2">
    <location>
        <begin position="107"/>
        <end position="108"/>
    </location>
    <ligand>
        <name>ATP</name>
        <dbReference type="ChEBI" id="CHEBI:30616"/>
    </ligand>
</feature>
<dbReference type="Gene3D" id="3.30.1330.10">
    <property type="entry name" value="PurM-like, N-terminal domain"/>
    <property type="match status" value="1"/>
</dbReference>
<dbReference type="GO" id="GO:0009228">
    <property type="term" value="P:thiamine biosynthetic process"/>
    <property type="evidence" value="ECO:0007669"/>
    <property type="project" value="UniProtKB-KW"/>
</dbReference>